<accession>A0A7M7NIU8</accession>
<dbReference type="PANTHER" id="PTHR10491:SF4">
    <property type="entry name" value="METHIONINE ADENOSYLTRANSFERASE 2 SUBUNIT BETA"/>
    <property type="match status" value="1"/>
</dbReference>
<proteinExistence type="inferred from homology"/>
<dbReference type="Gene3D" id="3.40.50.720">
    <property type="entry name" value="NAD(P)-binding Rossmann-like Domain"/>
    <property type="match status" value="1"/>
</dbReference>
<evidence type="ECO:0000256" key="2">
    <source>
        <dbReference type="ARBA" id="ARBA00008656"/>
    </source>
</evidence>
<dbReference type="SUPFAM" id="SSF51735">
    <property type="entry name" value="NAD(P)-binding Rossmann-fold domains"/>
    <property type="match status" value="1"/>
</dbReference>
<evidence type="ECO:0000256" key="3">
    <source>
        <dbReference type="ARBA" id="ARBA00021596"/>
    </source>
</evidence>
<evidence type="ECO:0000256" key="4">
    <source>
        <dbReference type="ARBA" id="ARBA00029977"/>
    </source>
</evidence>
<dbReference type="OrthoDB" id="6235964at2759"/>
<dbReference type="AlphaFoldDB" id="A0A7M7NIU8"/>
<dbReference type="CDD" id="cd05254">
    <property type="entry name" value="dTDP_HR_like_SDR_e"/>
    <property type="match status" value="1"/>
</dbReference>
<dbReference type="GO" id="GO:0048269">
    <property type="term" value="C:methionine adenosyltransferase complex"/>
    <property type="evidence" value="ECO:0000318"/>
    <property type="project" value="GO_Central"/>
</dbReference>
<evidence type="ECO:0000313" key="8">
    <source>
        <dbReference type="EnsemblMetazoa" id="XP_030837094"/>
    </source>
</evidence>
<keyword evidence="9" id="KW-1185">Reference proteome</keyword>
<evidence type="ECO:0000256" key="1">
    <source>
        <dbReference type="ARBA" id="ARBA00005224"/>
    </source>
</evidence>
<protein>
    <recommendedName>
        <fullName evidence="3">Methionine adenosyltransferase 2 subunit beta</fullName>
    </recommendedName>
    <alternativeName>
        <fullName evidence="4">Methionine adenosyltransferase II beta</fullName>
    </alternativeName>
</protein>
<sequence>MDAPSDLCYAPVHTAGLGAKLCAELTEPPDVVIHAAAERRTDVVERDPQTVQKLNVGATAVIASVCEKLGILLIYISTNYVFDGTKPPYKPSDAPNPLNKYGQSKRDGEIATLEHYPRAVILRLPLLYGSIERLNESAATYLLHQIQDTSKVQDLCDYQQRRPTHVRDVASVLLQLAQRHCKGERVSGILHWNTSEQLTRYQMALIITDVFNLPRIISSQTRIPLLLARHAPTMHPWTSQL</sequence>
<dbReference type="GeneID" id="594552"/>
<evidence type="ECO:0000313" key="9">
    <source>
        <dbReference type="Proteomes" id="UP000007110"/>
    </source>
</evidence>
<comment type="pathway">
    <text evidence="1">Amino-acid biosynthesis; S-adenosyl-L-methionine biosynthesis; S-adenosyl-L-methionine from L-methionine: step 1/1.</text>
</comment>
<comment type="similarity">
    <text evidence="2">Belongs to the dTDP-4-dehydrorhamnose reductase family. MAT2B subfamily.</text>
</comment>
<dbReference type="InterPro" id="IPR029903">
    <property type="entry name" value="RmlD-like-bd"/>
</dbReference>
<reference evidence="8" key="2">
    <citation type="submission" date="2021-01" db="UniProtKB">
        <authorList>
            <consortium name="EnsemblMetazoa"/>
        </authorList>
    </citation>
    <scope>IDENTIFICATION</scope>
</reference>
<dbReference type="InParanoid" id="A0A7M7NIU8"/>
<name>A0A7M7NIU8_STRPU</name>
<dbReference type="UniPathway" id="UPA00315">
    <property type="reaction ID" value="UER00080"/>
</dbReference>
<dbReference type="GO" id="GO:0006556">
    <property type="term" value="P:S-adenosylmethionine biosynthetic process"/>
    <property type="evidence" value="ECO:0000318"/>
    <property type="project" value="GO_Central"/>
</dbReference>
<dbReference type="RefSeq" id="XP_030837094.1">
    <property type="nucleotide sequence ID" value="XM_030981234.1"/>
</dbReference>
<dbReference type="Proteomes" id="UP000007110">
    <property type="component" value="Unassembled WGS sequence"/>
</dbReference>
<dbReference type="Pfam" id="PF04321">
    <property type="entry name" value="RmlD_sub_bind"/>
    <property type="match status" value="1"/>
</dbReference>
<comment type="function">
    <text evidence="5">Regulatory subunit of S-adenosylmethionine synthetase 2, an enzyme that catalyzes the formation of S-adenosylmethionine from methionine and ATP. Regulates MAT2A catalytic activity by changing its kinetic properties, increasing its affinity for L-methionine. Can bind NADP (in vitro).</text>
</comment>
<evidence type="ECO:0000256" key="6">
    <source>
        <dbReference type="ARBA" id="ARBA00046786"/>
    </source>
</evidence>
<organism evidence="8 9">
    <name type="scientific">Strongylocentrotus purpuratus</name>
    <name type="common">Purple sea urchin</name>
    <dbReference type="NCBI Taxonomy" id="7668"/>
    <lineage>
        <taxon>Eukaryota</taxon>
        <taxon>Metazoa</taxon>
        <taxon>Echinodermata</taxon>
        <taxon>Eleutherozoa</taxon>
        <taxon>Echinozoa</taxon>
        <taxon>Echinoidea</taxon>
        <taxon>Euechinoidea</taxon>
        <taxon>Echinacea</taxon>
        <taxon>Camarodonta</taxon>
        <taxon>Echinidea</taxon>
        <taxon>Strongylocentrotidae</taxon>
        <taxon>Strongylocentrotus</taxon>
    </lineage>
</organism>
<reference evidence="9" key="1">
    <citation type="submission" date="2015-02" db="EMBL/GenBank/DDBJ databases">
        <title>Genome sequencing for Strongylocentrotus purpuratus.</title>
        <authorList>
            <person name="Murali S."/>
            <person name="Liu Y."/>
            <person name="Vee V."/>
            <person name="English A."/>
            <person name="Wang M."/>
            <person name="Skinner E."/>
            <person name="Han Y."/>
            <person name="Muzny D.M."/>
            <person name="Worley K.C."/>
            <person name="Gibbs R.A."/>
        </authorList>
    </citation>
    <scope>NUCLEOTIDE SEQUENCE</scope>
</reference>
<evidence type="ECO:0000256" key="5">
    <source>
        <dbReference type="ARBA" id="ARBA00045998"/>
    </source>
</evidence>
<dbReference type="EnsemblMetazoa" id="XM_030981234">
    <property type="protein sequence ID" value="XP_030837094"/>
    <property type="gene ID" value="LOC594552"/>
</dbReference>
<comment type="subunit">
    <text evidence="6">Heterotrimer; composed of a catalytic MAT2A homodimer that binds one regulatory MAT2B chain. Heterohexamer; composed of a central, catalytic MAT2A homotetramer flanked on either side by a regulatory MAT2B chain. NADP binding increases the affinity for MAT2A.</text>
</comment>
<evidence type="ECO:0000259" key="7">
    <source>
        <dbReference type="Pfam" id="PF04321"/>
    </source>
</evidence>
<dbReference type="InterPro" id="IPR005913">
    <property type="entry name" value="dTDP_dehydrorham_reduct"/>
</dbReference>
<dbReference type="GO" id="GO:0048270">
    <property type="term" value="F:methionine adenosyltransferase regulator activity"/>
    <property type="evidence" value="ECO:0000318"/>
    <property type="project" value="GO_Central"/>
</dbReference>
<dbReference type="KEGG" id="spu:594552"/>
<dbReference type="PANTHER" id="PTHR10491">
    <property type="entry name" value="DTDP-4-DEHYDRORHAMNOSE REDUCTASE"/>
    <property type="match status" value="1"/>
</dbReference>
<feature type="domain" description="RmlD-like substrate binding" evidence="7">
    <location>
        <begin position="28"/>
        <end position="214"/>
    </location>
</feature>
<dbReference type="InterPro" id="IPR036291">
    <property type="entry name" value="NAD(P)-bd_dom_sf"/>
</dbReference>